<proteinExistence type="predicted"/>
<dbReference type="Pfam" id="PF12867">
    <property type="entry name" value="DinB_2"/>
    <property type="match status" value="1"/>
</dbReference>
<dbReference type="InterPro" id="IPR024775">
    <property type="entry name" value="DinB-like"/>
</dbReference>
<sequence>MTTVDKKHLLDLLSESHTANMSLLEGNDMEVSVHADSDWQIRDIIWHIAVWDRQVTKSIRAFKDGGEYAIPALKIDEFNERAFQEGRKLTKEQVIEEYEQARGDFKASVQELPQEKYSEDLLYPWGDERGDISQLVEYLVEHDAEHRDEIAAALAS</sequence>
<protein>
    <recommendedName>
        <fullName evidence="1">DinB-like domain-containing protein</fullName>
    </recommendedName>
</protein>
<comment type="caution">
    <text evidence="2">The sequence shown here is derived from an EMBL/GenBank/DDBJ whole genome shotgun (WGS) entry which is preliminary data.</text>
</comment>
<feature type="domain" description="DinB-like" evidence="1">
    <location>
        <begin position="35"/>
        <end position="150"/>
    </location>
</feature>
<accession>X1T5N8</accession>
<gene>
    <name evidence="2" type="ORF">S12H4_13449</name>
</gene>
<dbReference type="InterPro" id="IPR034660">
    <property type="entry name" value="DinB/YfiT-like"/>
</dbReference>
<dbReference type="EMBL" id="BARW01006404">
    <property type="protein sequence ID" value="GAI75344.1"/>
    <property type="molecule type" value="Genomic_DNA"/>
</dbReference>
<evidence type="ECO:0000259" key="1">
    <source>
        <dbReference type="Pfam" id="PF12867"/>
    </source>
</evidence>
<reference evidence="2" key="1">
    <citation type="journal article" date="2014" name="Front. Microbiol.">
        <title>High frequency of phylogenetically diverse reductive dehalogenase-homologous genes in deep subseafloor sedimentary metagenomes.</title>
        <authorList>
            <person name="Kawai M."/>
            <person name="Futagami T."/>
            <person name="Toyoda A."/>
            <person name="Takaki Y."/>
            <person name="Nishi S."/>
            <person name="Hori S."/>
            <person name="Arai W."/>
            <person name="Tsubouchi T."/>
            <person name="Morono Y."/>
            <person name="Uchiyama I."/>
            <person name="Ito T."/>
            <person name="Fujiyama A."/>
            <person name="Inagaki F."/>
            <person name="Takami H."/>
        </authorList>
    </citation>
    <scope>NUCLEOTIDE SEQUENCE</scope>
    <source>
        <strain evidence="2">Expedition CK06-06</strain>
    </source>
</reference>
<organism evidence="2">
    <name type="scientific">marine sediment metagenome</name>
    <dbReference type="NCBI Taxonomy" id="412755"/>
    <lineage>
        <taxon>unclassified sequences</taxon>
        <taxon>metagenomes</taxon>
        <taxon>ecological metagenomes</taxon>
    </lineage>
</organism>
<name>X1T5N8_9ZZZZ</name>
<dbReference type="AlphaFoldDB" id="X1T5N8"/>
<dbReference type="SUPFAM" id="SSF109854">
    <property type="entry name" value="DinB/YfiT-like putative metalloenzymes"/>
    <property type="match status" value="1"/>
</dbReference>
<evidence type="ECO:0000313" key="2">
    <source>
        <dbReference type="EMBL" id="GAI75344.1"/>
    </source>
</evidence>
<dbReference type="Gene3D" id="1.20.120.450">
    <property type="entry name" value="dinb family like domain"/>
    <property type="match status" value="1"/>
</dbReference>